<feature type="active site" description="Proton acceptor" evidence="4">
    <location>
        <position position="384"/>
    </location>
</feature>
<dbReference type="InterPro" id="IPR010497">
    <property type="entry name" value="Epoxide_hydro_N"/>
</dbReference>
<dbReference type="SUPFAM" id="SSF53474">
    <property type="entry name" value="alpha/beta-Hydrolases"/>
    <property type="match status" value="1"/>
</dbReference>
<keyword evidence="7" id="KW-1185">Reference proteome</keyword>
<dbReference type="Proteomes" id="UP000501534">
    <property type="component" value="Chromosome"/>
</dbReference>
<protein>
    <recommendedName>
        <fullName evidence="5">Epoxide hydrolase N-terminal domain-containing protein</fullName>
    </recommendedName>
</protein>
<gene>
    <name evidence="6" type="ORF">DSM104443_02356</name>
</gene>
<sequence>MDTTVASSTEIRPFIYHASQAELDDLRRRIQATRWPEKETVADTSQGVPLGPLQDLARYWATDYDWRKCEAKLNALPQFVTRIDGLDIHFIHVRSKHEDALPVIVSHGWPGSILEQIKLVGPLTDPTAFGGRAKDAFDVVIPSIPGYGFSGKPATTGWSHARMARAWIELMRRLGYMRYVAQGGDVGGQITDAMAVEAPAELVAIHTNFLFALPEDISNTLQAGAPPPSDLSDLERRALDKLRVFFTRNAGYAIEMATRPQTLYGHADSPVALAAWLIDHGDGDDQPAATVLAAMRTPTQGQPPERLTRDDVLDNITLYWLTNTGVSSARSYWDNKPPYFGPKKFSIPAAFTVFPGEIYQPSRRWAERGYANLSYFHEVDKGGHFAAWEEPLLFASEMRAAFKSLR</sequence>
<proteinExistence type="inferred from homology"/>
<feature type="active site" description="Nucleophile" evidence="4">
    <location>
        <position position="185"/>
    </location>
</feature>
<dbReference type="PRINTS" id="PR00412">
    <property type="entry name" value="EPOXHYDRLASE"/>
</dbReference>
<dbReference type="InterPro" id="IPR000639">
    <property type="entry name" value="Epox_hydrolase-like"/>
</dbReference>
<evidence type="ECO:0000256" key="2">
    <source>
        <dbReference type="ARBA" id="ARBA00022797"/>
    </source>
</evidence>
<dbReference type="Pfam" id="PF06441">
    <property type="entry name" value="EHN"/>
    <property type="match status" value="1"/>
</dbReference>
<dbReference type="PIRSF" id="PIRSF001112">
    <property type="entry name" value="Epoxide_hydrolase"/>
    <property type="match status" value="1"/>
</dbReference>
<keyword evidence="3" id="KW-0378">Hydrolase</keyword>
<dbReference type="AlphaFoldDB" id="A0A6M4GY07"/>
<organism evidence="6 7">
    <name type="scientific">Usitatibacter rugosus</name>
    <dbReference type="NCBI Taxonomy" id="2732067"/>
    <lineage>
        <taxon>Bacteria</taxon>
        <taxon>Pseudomonadati</taxon>
        <taxon>Pseudomonadota</taxon>
        <taxon>Betaproteobacteria</taxon>
        <taxon>Nitrosomonadales</taxon>
        <taxon>Usitatibacteraceae</taxon>
        <taxon>Usitatibacter</taxon>
    </lineage>
</organism>
<dbReference type="RefSeq" id="WP_171092509.1">
    <property type="nucleotide sequence ID" value="NZ_CP053069.1"/>
</dbReference>
<feature type="active site" description="Proton donor" evidence="4">
    <location>
        <position position="332"/>
    </location>
</feature>
<evidence type="ECO:0000313" key="6">
    <source>
        <dbReference type="EMBL" id="QJR11283.1"/>
    </source>
</evidence>
<dbReference type="PANTHER" id="PTHR21661">
    <property type="entry name" value="EPOXIDE HYDROLASE 1-RELATED"/>
    <property type="match status" value="1"/>
</dbReference>
<dbReference type="GO" id="GO:0097176">
    <property type="term" value="P:epoxide metabolic process"/>
    <property type="evidence" value="ECO:0007669"/>
    <property type="project" value="TreeGrafter"/>
</dbReference>
<accession>A0A6M4GY07</accession>
<dbReference type="PANTHER" id="PTHR21661:SF35">
    <property type="entry name" value="EPOXIDE HYDROLASE"/>
    <property type="match status" value="1"/>
</dbReference>
<dbReference type="EMBL" id="CP053069">
    <property type="protein sequence ID" value="QJR11283.1"/>
    <property type="molecule type" value="Genomic_DNA"/>
</dbReference>
<evidence type="ECO:0000259" key="5">
    <source>
        <dbReference type="Pfam" id="PF06441"/>
    </source>
</evidence>
<dbReference type="InterPro" id="IPR029058">
    <property type="entry name" value="AB_hydrolase_fold"/>
</dbReference>
<evidence type="ECO:0000256" key="1">
    <source>
        <dbReference type="ARBA" id="ARBA00010088"/>
    </source>
</evidence>
<evidence type="ECO:0000256" key="4">
    <source>
        <dbReference type="PIRSR" id="PIRSR001112-1"/>
    </source>
</evidence>
<dbReference type="Gene3D" id="3.40.50.1820">
    <property type="entry name" value="alpha/beta hydrolase"/>
    <property type="match status" value="1"/>
</dbReference>
<reference evidence="6 7" key="1">
    <citation type="submission" date="2020-04" db="EMBL/GenBank/DDBJ databases">
        <title>Usitatibacter rugosus gen. nov., sp. nov. and Usitatibacter palustris sp. nov., novel members of Usitatibacteraceae fam. nov. within the order Nitrosomonadales isolated from soil.</title>
        <authorList>
            <person name="Huber K.J."/>
            <person name="Neumann-Schaal M."/>
            <person name="Geppert A."/>
            <person name="Luckner M."/>
            <person name="Wanner G."/>
            <person name="Overmann J."/>
        </authorList>
    </citation>
    <scope>NUCLEOTIDE SEQUENCE [LARGE SCALE GENOMIC DNA]</scope>
    <source>
        <strain evidence="6 7">0125_3</strain>
    </source>
</reference>
<evidence type="ECO:0000256" key="3">
    <source>
        <dbReference type="ARBA" id="ARBA00022801"/>
    </source>
</evidence>
<comment type="similarity">
    <text evidence="1">Belongs to the peptidase S33 family.</text>
</comment>
<name>A0A6M4GY07_9PROT</name>
<keyword evidence="2" id="KW-0058">Aromatic hydrocarbons catabolism</keyword>
<feature type="domain" description="Epoxide hydrolase N-terminal" evidence="5">
    <location>
        <begin position="11"/>
        <end position="115"/>
    </location>
</feature>
<evidence type="ECO:0000313" key="7">
    <source>
        <dbReference type="Proteomes" id="UP000501534"/>
    </source>
</evidence>
<dbReference type="KEGG" id="uru:DSM104443_02356"/>
<dbReference type="InterPro" id="IPR016292">
    <property type="entry name" value="Epoxide_hydrolase"/>
</dbReference>
<dbReference type="GO" id="GO:0004301">
    <property type="term" value="F:epoxide hydrolase activity"/>
    <property type="evidence" value="ECO:0007669"/>
    <property type="project" value="TreeGrafter"/>
</dbReference>